<evidence type="ECO:0000256" key="3">
    <source>
        <dbReference type="RuleBase" id="RU000363"/>
    </source>
</evidence>
<name>A0A2S0WIH6_9ACTN</name>
<dbReference type="InterPro" id="IPR002347">
    <property type="entry name" value="SDR_fam"/>
</dbReference>
<dbReference type="PANTHER" id="PTHR44196">
    <property type="entry name" value="DEHYDROGENASE/REDUCTASE SDR FAMILY MEMBER 7B"/>
    <property type="match status" value="1"/>
</dbReference>
<dbReference type="PRINTS" id="PR00081">
    <property type="entry name" value="GDHRDH"/>
</dbReference>
<dbReference type="PANTHER" id="PTHR44196:SF1">
    <property type="entry name" value="DEHYDROGENASE_REDUCTASE SDR FAMILY MEMBER 7B"/>
    <property type="match status" value="1"/>
</dbReference>
<dbReference type="GO" id="GO:0016020">
    <property type="term" value="C:membrane"/>
    <property type="evidence" value="ECO:0007669"/>
    <property type="project" value="TreeGrafter"/>
</dbReference>
<evidence type="ECO:0000256" key="2">
    <source>
        <dbReference type="ARBA" id="ARBA00023002"/>
    </source>
</evidence>
<sequence length="288" mass="30574">MKKTAFAGRTAVITGAGGGIGRAAAVQAAAKGARLALTDVDAAGLEATVALVADHVVHHEAFDIADEDAVAAFAHRTLLHGPVDIVMNVAGISVGGRIQDLTSKDWRDVVEVDLMGPIHVLSAFVPPMIAAGNGGHVVNVSSSAGLFGLPVRAPYSAAKFGLHGVSEVLRFDLEQHGIGVTLLCPGAVRTPLVSRSVLAGVDPQHPAIQKMFADFERQAVSPEDAAAAMIRGVEGGRYLVFTSHDVRTAHYLQRYVPWAYQRAMRRLNRRFSRIMAQAETETAPYVWG</sequence>
<dbReference type="PRINTS" id="PR00080">
    <property type="entry name" value="SDRFAMILY"/>
</dbReference>
<evidence type="ECO:0000256" key="1">
    <source>
        <dbReference type="ARBA" id="ARBA00006484"/>
    </source>
</evidence>
<dbReference type="OrthoDB" id="3691025at2"/>
<dbReference type="InterPro" id="IPR020904">
    <property type="entry name" value="Sc_DH/Rdtase_CS"/>
</dbReference>
<dbReference type="InterPro" id="IPR057326">
    <property type="entry name" value="KR_dom"/>
</dbReference>
<evidence type="ECO:0000313" key="6">
    <source>
        <dbReference type="Proteomes" id="UP000244384"/>
    </source>
</evidence>
<feature type="domain" description="Ketoreductase" evidence="4">
    <location>
        <begin position="9"/>
        <end position="191"/>
    </location>
</feature>
<dbReference type="GO" id="GO:0016491">
    <property type="term" value="F:oxidoreductase activity"/>
    <property type="evidence" value="ECO:0007669"/>
    <property type="project" value="UniProtKB-KW"/>
</dbReference>
<comment type="similarity">
    <text evidence="1 3">Belongs to the short-chain dehydrogenases/reductases (SDR) family.</text>
</comment>
<proteinExistence type="inferred from homology"/>
<accession>A0A2S0WIH6</accession>
<dbReference type="SUPFAM" id="SSF51735">
    <property type="entry name" value="NAD(P)-binding Rossmann-fold domains"/>
    <property type="match status" value="1"/>
</dbReference>
<dbReference type="NCBIfam" id="NF005881">
    <property type="entry name" value="PRK07832.1"/>
    <property type="match status" value="1"/>
</dbReference>
<keyword evidence="6" id="KW-1185">Reference proteome</keyword>
<dbReference type="SMART" id="SM00822">
    <property type="entry name" value="PKS_KR"/>
    <property type="match status" value="1"/>
</dbReference>
<dbReference type="Gene3D" id="3.40.50.720">
    <property type="entry name" value="NAD(P)-binding Rossmann-like Domain"/>
    <property type="match status" value="1"/>
</dbReference>
<dbReference type="Proteomes" id="UP000244384">
    <property type="component" value="Chromosome"/>
</dbReference>
<dbReference type="Pfam" id="PF00106">
    <property type="entry name" value="adh_short"/>
    <property type="match status" value="1"/>
</dbReference>
<dbReference type="InterPro" id="IPR036291">
    <property type="entry name" value="NAD(P)-bd_dom_sf"/>
</dbReference>
<gene>
    <name evidence="5" type="ORF">C3E78_02255</name>
</gene>
<evidence type="ECO:0000313" key="5">
    <source>
        <dbReference type="EMBL" id="AWB91138.1"/>
    </source>
</evidence>
<dbReference type="CDD" id="cd05233">
    <property type="entry name" value="SDR_c"/>
    <property type="match status" value="1"/>
</dbReference>
<dbReference type="RefSeq" id="WP_108576784.1">
    <property type="nucleotide sequence ID" value="NZ_CP026952.1"/>
</dbReference>
<evidence type="ECO:0000259" key="4">
    <source>
        <dbReference type="SMART" id="SM00822"/>
    </source>
</evidence>
<dbReference type="AlphaFoldDB" id="A0A2S0WIH6"/>
<reference evidence="6" key="1">
    <citation type="submission" date="2018-01" db="EMBL/GenBank/DDBJ databases">
        <authorList>
            <person name="Li J."/>
        </authorList>
    </citation>
    <scope>NUCLEOTIDE SEQUENCE [LARGE SCALE GENOMIC DNA]</scope>
    <source>
        <strain evidence="6">592</strain>
    </source>
</reference>
<dbReference type="KEGG" id="aez:C3E78_02255"/>
<accession>A0A5F2EPY7</accession>
<dbReference type="EMBL" id="CP026952">
    <property type="protein sequence ID" value="AWB91138.1"/>
    <property type="molecule type" value="Genomic_DNA"/>
</dbReference>
<organism evidence="5 6">
    <name type="scientific">Aeromicrobium chenweiae</name>
    <dbReference type="NCBI Taxonomy" id="2079793"/>
    <lineage>
        <taxon>Bacteria</taxon>
        <taxon>Bacillati</taxon>
        <taxon>Actinomycetota</taxon>
        <taxon>Actinomycetes</taxon>
        <taxon>Propionibacteriales</taxon>
        <taxon>Nocardioidaceae</taxon>
        <taxon>Aeromicrobium</taxon>
    </lineage>
</organism>
<dbReference type="PROSITE" id="PS00061">
    <property type="entry name" value="ADH_SHORT"/>
    <property type="match status" value="1"/>
</dbReference>
<protein>
    <submittedName>
        <fullName evidence="5">Short chain dehydrogenase</fullName>
    </submittedName>
</protein>
<keyword evidence="2" id="KW-0560">Oxidoreductase</keyword>